<accession>A0ABM9DC30</accession>
<dbReference type="SUPFAM" id="SSF161098">
    <property type="entry name" value="MetI-like"/>
    <property type="match status" value="1"/>
</dbReference>
<evidence type="ECO:0000256" key="2">
    <source>
        <dbReference type="ARBA" id="ARBA00022448"/>
    </source>
</evidence>
<evidence type="ECO:0000313" key="9">
    <source>
        <dbReference type="EMBL" id="CAH2031970.1"/>
    </source>
</evidence>
<proteinExistence type="inferred from homology"/>
<feature type="transmembrane region" description="Helical" evidence="7">
    <location>
        <begin position="78"/>
        <end position="98"/>
    </location>
</feature>
<keyword evidence="2 7" id="KW-0813">Transport</keyword>
<name>A0ABM9DC30_9BACT</name>
<dbReference type="EMBL" id="OW150024">
    <property type="protein sequence ID" value="CAH2031970.1"/>
    <property type="molecule type" value="Genomic_DNA"/>
</dbReference>
<keyword evidence="4 7" id="KW-0812">Transmembrane</keyword>
<dbReference type="PROSITE" id="PS50928">
    <property type="entry name" value="ABC_TM1"/>
    <property type="match status" value="1"/>
</dbReference>
<gene>
    <name evidence="9" type="ORF">GEAMG1_2135</name>
</gene>
<dbReference type="Gene3D" id="1.10.3720.10">
    <property type="entry name" value="MetI-like"/>
    <property type="match status" value="1"/>
</dbReference>
<evidence type="ECO:0000256" key="5">
    <source>
        <dbReference type="ARBA" id="ARBA00022989"/>
    </source>
</evidence>
<evidence type="ECO:0000256" key="1">
    <source>
        <dbReference type="ARBA" id="ARBA00004651"/>
    </source>
</evidence>
<organism evidence="9 10">
    <name type="scientific">Trichlorobacter ammonificans</name>
    <dbReference type="NCBI Taxonomy" id="2916410"/>
    <lineage>
        <taxon>Bacteria</taxon>
        <taxon>Pseudomonadati</taxon>
        <taxon>Thermodesulfobacteriota</taxon>
        <taxon>Desulfuromonadia</taxon>
        <taxon>Geobacterales</taxon>
        <taxon>Geobacteraceae</taxon>
        <taxon>Trichlorobacter</taxon>
    </lineage>
</organism>
<protein>
    <submittedName>
        <fullName evidence="9">ABC transmembrane type-1 domain-containing protein</fullName>
    </submittedName>
</protein>
<evidence type="ECO:0000256" key="3">
    <source>
        <dbReference type="ARBA" id="ARBA00022475"/>
    </source>
</evidence>
<reference evidence="9 10" key="1">
    <citation type="submission" date="2022-03" db="EMBL/GenBank/DDBJ databases">
        <authorList>
            <person name="Koch H."/>
        </authorList>
    </citation>
    <scope>NUCLEOTIDE SEQUENCE [LARGE SCALE GENOMIC DNA]</scope>
    <source>
        <strain evidence="9 10">G1</strain>
    </source>
</reference>
<feature type="transmembrane region" description="Helical" evidence="7">
    <location>
        <begin position="150"/>
        <end position="167"/>
    </location>
</feature>
<keyword evidence="6 7" id="KW-0472">Membrane</keyword>
<feature type="domain" description="ABC transmembrane type-1" evidence="8">
    <location>
        <begin position="72"/>
        <end position="279"/>
    </location>
</feature>
<keyword evidence="3" id="KW-1003">Cell membrane</keyword>
<dbReference type="CDD" id="cd06261">
    <property type="entry name" value="TM_PBP2"/>
    <property type="match status" value="1"/>
</dbReference>
<feature type="transmembrane region" description="Helical" evidence="7">
    <location>
        <begin position="260"/>
        <end position="279"/>
    </location>
</feature>
<evidence type="ECO:0000256" key="6">
    <source>
        <dbReference type="ARBA" id="ARBA00023136"/>
    </source>
</evidence>
<dbReference type="Pfam" id="PF00528">
    <property type="entry name" value="BPD_transp_1"/>
    <property type="match status" value="1"/>
</dbReference>
<feature type="transmembrane region" description="Helical" evidence="7">
    <location>
        <begin position="110"/>
        <end position="130"/>
    </location>
</feature>
<evidence type="ECO:0000259" key="8">
    <source>
        <dbReference type="PROSITE" id="PS50928"/>
    </source>
</evidence>
<dbReference type="InterPro" id="IPR035906">
    <property type="entry name" value="MetI-like_sf"/>
</dbReference>
<dbReference type="PANTHER" id="PTHR30183:SF3">
    <property type="entry name" value="MOLYBDENUM TRANSPORT SYSTEM PERMEASE PROTEIN MODB"/>
    <property type="match status" value="1"/>
</dbReference>
<keyword evidence="5 7" id="KW-1133">Transmembrane helix</keyword>
<dbReference type="InterPro" id="IPR000515">
    <property type="entry name" value="MetI-like"/>
</dbReference>
<comment type="similarity">
    <text evidence="7">Belongs to the binding-protein-dependent transport system permease family.</text>
</comment>
<keyword evidence="10" id="KW-1185">Reference proteome</keyword>
<evidence type="ECO:0000313" key="10">
    <source>
        <dbReference type="Proteomes" id="UP001295463"/>
    </source>
</evidence>
<comment type="subcellular location">
    <subcellularLocation>
        <location evidence="1 7">Cell membrane</location>
        <topology evidence="1 7">Multi-pass membrane protein</topology>
    </subcellularLocation>
</comment>
<evidence type="ECO:0000256" key="4">
    <source>
        <dbReference type="ARBA" id="ARBA00022692"/>
    </source>
</evidence>
<evidence type="ECO:0000256" key="7">
    <source>
        <dbReference type="RuleBase" id="RU363032"/>
    </source>
</evidence>
<feature type="transmembrane region" description="Helical" evidence="7">
    <location>
        <begin position="202"/>
        <end position="235"/>
    </location>
</feature>
<feature type="transmembrane region" description="Helical" evidence="7">
    <location>
        <begin position="17"/>
        <end position="37"/>
    </location>
</feature>
<dbReference type="Proteomes" id="UP001295463">
    <property type="component" value="Chromosome"/>
</dbReference>
<dbReference type="RefSeq" id="WP_305732753.1">
    <property type="nucleotide sequence ID" value="NZ_OW150024.1"/>
</dbReference>
<sequence>MSVSGCLPAERRRPNGALLLCLPLLLLVLALLAWPLAHLLRQSLLLTDAPAAGLTLANYRELFAVPRYRHALLWSLELSLAVAAGSTLLCLAPAWLFTRYDFRGKRLMRAVLTLPMTFSGMIVGFLMVIMLGRTGFIPQLLEGVTGTPSLSGAAYRFPGLILAYLYFEIPRATLTLESALAKLDSRLEQAARSLGANRRQRLCLVVLPLIRPALLSTFALTFSVSLGSFGVLLVLSIRRFTLLPLEIFTQYMAPPSDHGIAAAMSLTLLAAAFGTGYGLRRLARRQEAANG</sequence>
<dbReference type="PANTHER" id="PTHR30183">
    <property type="entry name" value="MOLYBDENUM TRANSPORT SYSTEM PERMEASE PROTEIN MODB"/>
    <property type="match status" value="1"/>
</dbReference>